<organism evidence="2 3">
    <name type="scientific">Gordonia lacunae</name>
    <dbReference type="NCBI Taxonomy" id="417102"/>
    <lineage>
        <taxon>Bacteria</taxon>
        <taxon>Bacillati</taxon>
        <taxon>Actinomycetota</taxon>
        <taxon>Actinomycetes</taxon>
        <taxon>Mycobacteriales</taxon>
        <taxon>Gordoniaceae</taxon>
        <taxon>Gordonia</taxon>
    </lineage>
</organism>
<evidence type="ECO:0000313" key="3">
    <source>
        <dbReference type="Proteomes" id="UP000194632"/>
    </source>
</evidence>
<name>A0A243Q8U8_9ACTN</name>
<dbReference type="Pfam" id="PF06259">
    <property type="entry name" value="Abhydrolase_8"/>
    <property type="match status" value="1"/>
</dbReference>
<dbReference type="InterPro" id="IPR010427">
    <property type="entry name" value="DUF1023"/>
</dbReference>
<evidence type="ECO:0000259" key="1">
    <source>
        <dbReference type="Pfam" id="PF06259"/>
    </source>
</evidence>
<keyword evidence="3" id="KW-1185">Reference proteome</keyword>
<gene>
    <name evidence="2" type="ORF">CA982_14145</name>
</gene>
<dbReference type="STRING" id="417102.CA982_14145"/>
<protein>
    <recommendedName>
        <fullName evidence="1">DUF1023 domain-containing protein</fullName>
    </recommendedName>
</protein>
<dbReference type="EMBL" id="NGFO01000015">
    <property type="protein sequence ID" value="OUC78102.1"/>
    <property type="molecule type" value="Genomic_DNA"/>
</dbReference>
<dbReference type="Proteomes" id="UP000194632">
    <property type="component" value="Unassembled WGS sequence"/>
</dbReference>
<feature type="domain" description="DUF1023" evidence="1">
    <location>
        <begin position="305"/>
        <end position="445"/>
    </location>
</feature>
<proteinExistence type="predicted"/>
<comment type="caution">
    <text evidence="2">The sequence shown here is derived from an EMBL/GenBank/DDBJ whole genome shotgun (WGS) entry which is preliminary data.</text>
</comment>
<reference evidence="2 3" key="1">
    <citation type="submission" date="2017-05" db="EMBL/GenBank/DDBJ databases">
        <title>Biotechnological potential of actinobacteria isolated from South African environments.</title>
        <authorList>
            <person name="Le Roes-Hill M."/>
            <person name="Prins A."/>
            <person name="Durrell K.A."/>
        </authorList>
    </citation>
    <scope>NUCLEOTIDE SEQUENCE [LARGE SCALE GENOMIC DNA]</scope>
    <source>
        <strain evidence="2">BS2</strain>
    </source>
</reference>
<accession>A0A243Q8U8</accession>
<dbReference type="AlphaFoldDB" id="A0A243Q8U8"/>
<dbReference type="OrthoDB" id="5170249at2"/>
<sequence length="578" mass="61018">MRPTISQLRAWSPQSFADTGSAAATVAESLDTGIGTAVRAFDSASSWSGVAHDAAHRVIWAEHDHAGEVRNVLHMVADEATDAGADLCHARAFVLGVVRGAEGLGFTVFDDGTVTHPDTELAGQAALLADSVSDALDTVDFLDERYGERLEGLAADLTSMITGQPDVRLPGGTASDADSVVRMLETLTPTRVRDVVEQMSSDDVRRLIQANPHVVGNLPGVPFAIRAQANEINIRNALAAENRAGRGQGRRARTLRGLLEPVRQPNVDATRRGDDGLVERTFITFVNTPRGRMVEMIGSLGPGTANTAVYVPGTGTSLDTAVGRNRTAATELATRTGGPVFLYLDGDLPPDLRTAASTGFAAAMAHRLALFGSELDTEIAGRAPGTTTTYIGHSYGGSVVGSAEQLGLAPDRVIYASSAGTGIYDTPHPAGVDRFSLTFPGDPIHYVQSLPGNPHGHDPDTAPGVIRLDTGTVDVHEHPVDADGRTVDGSGRTVDGGLVTHGAYWNDPESTAFQNMVKVIVGAEPDLYVPRKPDVAELPPPPLGAPAPLWWLYLFNDHADGDIDLPGPIPDIPLRLPW</sequence>
<evidence type="ECO:0000313" key="2">
    <source>
        <dbReference type="EMBL" id="OUC78102.1"/>
    </source>
</evidence>
<dbReference type="RefSeq" id="WP_086535953.1">
    <property type="nucleotide sequence ID" value="NZ_NGFO01000015.1"/>
</dbReference>